<dbReference type="SUPFAM" id="SSF75304">
    <property type="entry name" value="Amidase signature (AS) enzymes"/>
    <property type="match status" value="1"/>
</dbReference>
<dbReference type="AlphaFoldDB" id="A0AA38X4K2"/>
<gene>
    <name evidence="3" type="ORF">H2200_008639</name>
</gene>
<dbReference type="InterPro" id="IPR036928">
    <property type="entry name" value="AS_sf"/>
</dbReference>
<dbReference type="InterPro" id="IPR023631">
    <property type="entry name" value="Amidase_dom"/>
</dbReference>
<dbReference type="EMBL" id="JAPDRK010000013">
    <property type="protein sequence ID" value="KAJ9606631.1"/>
    <property type="molecule type" value="Genomic_DNA"/>
</dbReference>
<dbReference type="PANTHER" id="PTHR42678">
    <property type="entry name" value="AMIDASE"/>
    <property type="match status" value="1"/>
</dbReference>
<comment type="caution">
    <text evidence="3">The sequence shown here is derived from an EMBL/GenBank/DDBJ whole genome shotgun (WGS) entry which is preliminary data.</text>
</comment>
<dbReference type="PANTHER" id="PTHR42678:SF5">
    <property type="entry name" value="GLUTAMYL-TRNA(GLN) AMIDOTRANSFERASE SUBUNIT A"/>
    <property type="match status" value="1"/>
</dbReference>
<evidence type="ECO:0000256" key="1">
    <source>
        <dbReference type="SAM" id="SignalP"/>
    </source>
</evidence>
<feature type="domain" description="Amidase" evidence="2">
    <location>
        <begin position="48"/>
        <end position="504"/>
    </location>
</feature>
<evidence type="ECO:0000313" key="4">
    <source>
        <dbReference type="Proteomes" id="UP001172673"/>
    </source>
</evidence>
<reference evidence="3" key="1">
    <citation type="submission" date="2022-10" db="EMBL/GenBank/DDBJ databases">
        <title>Culturing micro-colonial fungi from biological soil crusts in the Mojave desert and describing Neophaeococcomyces mojavensis, and introducing the new genera and species Taxawa tesnikishii.</title>
        <authorList>
            <person name="Kurbessoian T."/>
            <person name="Stajich J.E."/>
        </authorList>
    </citation>
    <scope>NUCLEOTIDE SEQUENCE</scope>
    <source>
        <strain evidence="3">TK_41</strain>
    </source>
</reference>
<feature type="chain" id="PRO_5041276322" description="Amidase domain-containing protein" evidence="1">
    <location>
        <begin position="20"/>
        <end position="558"/>
    </location>
</feature>
<dbReference type="Proteomes" id="UP001172673">
    <property type="component" value="Unassembled WGS sequence"/>
</dbReference>
<proteinExistence type="predicted"/>
<keyword evidence="4" id="KW-1185">Reference proteome</keyword>
<evidence type="ECO:0000259" key="2">
    <source>
        <dbReference type="Pfam" id="PF01425"/>
    </source>
</evidence>
<organism evidence="3 4">
    <name type="scientific">Cladophialophora chaetospira</name>
    <dbReference type="NCBI Taxonomy" id="386627"/>
    <lineage>
        <taxon>Eukaryota</taxon>
        <taxon>Fungi</taxon>
        <taxon>Dikarya</taxon>
        <taxon>Ascomycota</taxon>
        <taxon>Pezizomycotina</taxon>
        <taxon>Eurotiomycetes</taxon>
        <taxon>Chaetothyriomycetidae</taxon>
        <taxon>Chaetothyriales</taxon>
        <taxon>Herpotrichiellaceae</taxon>
        <taxon>Cladophialophora</taxon>
    </lineage>
</organism>
<name>A0AA38X4K2_9EURO</name>
<dbReference type="Gene3D" id="3.90.1300.10">
    <property type="entry name" value="Amidase signature (AS) domain"/>
    <property type="match status" value="1"/>
</dbReference>
<keyword evidence="1" id="KW-0732">Signal</keyword>
<sequence length="558" mass="58473">MCLLKFLALSLFLATACYARTAPIDVREATVSSIHNPLFSGSTTCRGIVSAFLARIEKFNPDINAIITLNPDALSIADSLDGALSQGGATGPLFCIPILLKDNYDALPMATTGGCLALNASKPTQDGPAVRALRNAGAVILGKSNLHELALEGLSVSSLGGQTINPYDFTRTPGGSSGGTGAAVAASFAVFGTGTDTVNSLRSPASANSLFSFRPTRGLISRAGVIPISYTQDTIGAIGRSLPDIATALTVMSSVGYDPTDNATSAIPPSVIGTNYTAFLSQARSSNLTGIRIGVLEGFFNRTSSNETSPVNTAMANVLSMLQAKGATVVPINDTMTYNATLISSLMDVQTSEYREFLTAYLSSPNLTGPHPISMPQLYTPNATRPDFLVIPSQYSYVEAALRTSTSNSSYYLKQFLITNLTRSLHTTFSANQLTCLIYPEQKNLVVPIGSPSQSGRNGILAALTGSPVITIPIGFSPSTRTAPIGIPIGMEILGLPWSEGTLLQVAKSIDDVLHARKMPVTGGLNETVEVTGVYSTVPNVTPLGVRNIPSAYPLGVY</sequence>
<feature type="signal peptide" evidence="1">
    <location>
        <begin position="1"/>
        <end position="19"/>
    </location>
</feature>
<protein>
    <recommendedName>
        <fullName evidence="2">Amidase domain-containing protein</fullName>
    </recommendedName>
</protein>
<dbReference type="PROSITE" id="PS51257">
    <property type="entry name" value="PROKAR_LIPOPROTEIN"/>
    <property type="match status" value="1"/>
</dbReference>
<dbReference type="Pfam" id="PF01425">
    <property type="entry name" value="Amidase"/>
    <property type="match status" value="1"/>
</dbReference>
<evidence type="ECO:0000313" key="3">
    <source>
        <dbReference type="EMBL" id="KAJ9606631.1"/>
    </source>
</evidence>
<accession>A0AA38X4K2</accession>